<comment type="similarity">
    <text evidence="4 17">Belongs to the CDP-alcohol phosphatidyltransferase class-I family.</text>
</comment>
<comment type="pathway">
    <text evidence="3">Lipid metabolism.</text>
</comment>
<dbReference type="PIRSF" id="PIRSF000847">
    <property type="entry name" value="Phos_ph_gly_syn"/>
    <property type="match status" value="1"/>
</dbReference>
<evidence type="ECO:0000256" key="17">
    <source>
        <dbReference type="RuleBase" id="RU003750"/>
    </source>
</evidence>
<keyword evidence="11" id="KW-0443">Lipid metabolism</keyword>
<dbReference type="PANTHER" id="PTHR14269:SF62">
    <property type="entry name" value="CDP-DIACYLGLYCEROL--GLYCEROL-3-PHOSPHATE 3-PHOSPHATIDYLTRANSFERASE 1, CHLOROPLASTIC"/>
    <property type="match status" value="1"/>
</dbReference>
<comment type="caution">
    <text evidence="19">The sequence shown here is derived from an EMBL/GenBank/DDBJ whole genome shotgun (WGS) entry which is preliminary data.</text>
</comment>
<accession>A0AAE4VM79</accession>
<keyword evidence="7" id="KW-0444">Lipid biosynthesis</keyword>
<dbReference type="GO" id="GO:0016020">
    <property type="term" value="C:membrane"/>
    <property type="evidence" value="ECO:0007669"/>
    <property type="project" value="UniProtKB-SubCell"/>
</dbReference>
<feature type="transmembrane region" description="Helical" evidence="18">
    <location>
        <begin position="12"/>
        <end position="33"/>
    </location>
</feature>
<dbReference type="Gene3D" id="1.20.120.1760">
    <property type="match status" value="1"/>
</dbReference>
<keyword evidence="8 17" id="KW-0808">Transferase</keyword>
<dbReference type="InterPro" id="IPR000462">
    <property type="entry name" value="CDP-OH_P_trans"/>
</dbReference>
<evidence type="ECO:0000256" key="14">
    <source>
        <dbReference type="ARBA" id="ARBA00023264"/>
    </source>
</evidence>
<dbReference type="InterPro" id="IPR050324">
    <property type="entry name" value="CDP-alcohol_PTase-I"/>
</dbReference>
<dbReference type="EMBL" id="JARGYU010000002">
    <property type="protein sequence ID" value="MDZ5761368.1"/>
    <property type="molecule type" value="Genomic_DNA"/>
</dbReference>
<dbReference type="Proteomes" id="UP001289135">
    <property type="component" value="Unassembled WGS sequence"/>
</dbReference>
<gene>
    <name evidence="19" type="ORF">Lyticum_00541</name>
</gene>
<sequence length="186" mass="20660">MIKKLSAIKKIIPNILTIIRIILIPILVISFYFDTKTARYLSVSIFTFASITDYIDGALARKWKAHSNLGRMLDPIADKMIVSSTLLMMVSKGIAPVLPTVVILCREIFVSGIREYLAEIKVIINVSVIGKVKTILQMTSIIILLCGSSVDGLTYLKTVGSFALWFAAILTVVSGYIYVRENIHHI</sequence>
<evidence type="ECO:0000313" key="20">
    <source>
        <dbReference type="Proteomes" id="UP001289135"/>
    </source>
</evidence>
<name>A0AAE4VM79_9RICK</name>
<evidence type="ECO:0000256" key="13">
    <source>
        <dbReference type="ARBA" id="ARBA00023209"/>
    </source>
</evidence>
<evidence type="ECO:0000256" key="5">
    <source>
        <dbReference type="ARBA" id="ARBA00013170"/>
    </source>
</evidence>
<dbReference type="GO" id="GO:0046474">
    <property type="term" value="P:glycerophospholipid biosynthetic process"/>
    <property type="evidence" value="ECO:0007669"/>
    <property type="project" value="TreeGrafter"/>
</dbReference>
<comment type="catalytic activity">
    <reaction evidence="15">
        <text>a CDP-1,2-diacyl-sn-glycerol + sn-glycerol 3-phosphate = a 1,2-diacyl-sn-glycero-3-phospho-(1'-sn-glycero-3'-phosphate) + CMP + H(+)</text>
        <dbReference type="Rhea" id="RHEA:12593"/>
        <dbReference type="ChEBI" id="CHEBI:15378"/>
        <dbReference type="ChEBI" id="CHEBI:57597"/>
        <dbReference type="ChEBI" id="CHEBI:58332"/>
        <dbReference type="ChEBI" id="CHEBI:60110"/>
        <dbReference type="ChEBI" id="CHEBI:60377"/>
        <dbReference type="EC" id="2.7.8.5"/>
    </reaction>
</comment>
<evidence type="ECO:0000256" key="4">
    <source>
        <dbReference type="ARBA" id="ARBA00010441"/>
    </source>
</evidence>
<dbReference type="InterPro" id="IPR048254">
    <property type="entry name" value="CDP_ALCOHOL_P_TRANSF_CS"/>
</dbReference>
<feature type="transmembrane region" description="Helical" evidence="18">
    <location>
        <begin position="39"/>
        <end position="59"/>
    </location>
</feature>
<dbReference type="EC" id="2.7.8.5" evidence="5 16"/>
<evidence type="ECO:0000256" key="12">
    <source>
        <dbReference type="ARBA" id="ARBA00023136"/>
    </source>
</evidence>
<evidence type="ECO:0000256" key="18">
    <source>
        <dbReference type="SAM" id="Phobius"/>
    </source>
</evidence>
<evidence type="ECO:0000313" key="19">
    <source>
        <dbReference type="EMBL" id="MDZ5761368.1"/>
    </source>
</evidence>
<dbReference type="InterPro" id="IPR043130">
    <property type="entry name" value="CDP-OH_PTrfase_TM_dom"/>
</dbReference>
<evidence type="ECO:0000256" key="2">
    <source>
        <dbReference type="ARBA" id="ARBA00005042"/>
    </source>
</evidence>
<keyword evidence="13" id="KW-0594">Phospholipid biosynthesis</keyword>
<evidence type="ECO:0000256" key="7">
    <source>
        <dbReference type="ARBA" id="ARBA00022516"/>
    </source>
</evidence>
<organism evidence="19 20">
    <name type="scientific">Lyticum sinuosum</name>
    <dbReference type="NCBI Taxonomy" id="1332059"/>
    <lineage>
        <taxon>Bacteria</taxon>
        <taxon>Pseudomonadati</taxon>
        <taxon>Pseudomonadota</taxon>
        <taxon>Alphaproteobacteria</taxon>
        <taxon>Rickettsiales</taxon>
        <taxon>Lyticum</taxon>
    </lineage>
</organism>
<evidence type="ECO:0000256" key="16">
    <source>
        <dbReference type="NCBIfam" id="TIGR00560"/>
    </source>
</evidence>
<keyword evidence="9 18" id="KW-0812">Transmembrane</keyword>
<dbReference type="AlphaFoldDB" id="A0AAE4VM79"/>
<protein>
    <recommendedName>
        <fullName evidence="6 16">CDP-diacylglycerol--glycerol-3-phosphate 3-phosphatidyltransferase</fullName>
        <ecNumber evidence="5 16">2.7.8.5</ecNumber>
    </recommendedName>
</protein>
<evidence type="ECO:0000256" key="10">
    <source>
        <dbReference type="ARBA" id="ARBA00022989"/>
    </source>
</evidence>
<comment type="pathway">
    <text evidence="2">Phospholipid metabolism; phosphatidylglycerol biosynthesis; phosphatidylglycerol from CDP-diacylglycerol: step 1/2.</text>
</comment>
<evidence type="ECO:0000256" key="6">
    <source>
        <dbReference type="ARBA" id="ARBA00014944"/>
    </source>
</evidence>
<evidence type="ECO:0000256" key="15">
    <source>
        <dbReference type="ARBA" id="ARBA00048586"/>
    </source>
</evidence>
<evidence type="ECO:0000256" key="11">
    <source>
        <dbReference type="ARBA" id="ARBA00023098"/>
    </source>
</evidence>
<proteinExistence type="inferred from homology"/>
<comment type="subcellular location">
    <subcellularLocation>
        <location evidence="1">Membrane</location>
        <topology evidence="1">Multi-pass membrane protein</topology>
    </subcellularLocation>
</comment>
<feature type="transmembrane region" description="Helical" evidence="18">
    <location>
        <begin position="162"/>
        <end position="179"/>
    </location>
</feature>
<dbReference type="PANTHER" id="PTHR14269">
    <property type="entry name" value="CDP-DIACYLGLYCEROL--GLYCEROL-3-PHOSPHATE 3-PHOSPHATIDYLTRANSFERASE-RELATED"/>
    <property type="match status" value="1"/>
</dbReference>
<evidence type="ECO:0000256" key="8">
    <source>
        <dbReference type="ARBA" id="ARBA00022679"/>
    </source>
</evidence>
<keyword evidence="14" id="KW-1208">Phospholipid metabolism</keyword>
<keyword evidence="10 18" id="KW-1133">Transmembrane helix</keyword>
<dbReference type="NCBIfam" id="TIGR00560">
    <property type="entry name" value="pgsA"/>
    <property type="match status" value="1"/>
</dbReference>
<dbReference type="InterPro" id="IPR004570">
    <property type="entry name" value="Phosphatidylglycerol_P_synth"/>
</dbReference>
<reference evidence="19" key="1">
    <citation type="submission" date="2023-02" db="EMBL/GenBank/DDBJ databases">
        <title>Host association and intracellularity evolved multiple times independently in the Rickettsiales.</title>
        <authorList>
            <person name="Castelli M."/>
            <person name="Nardi T."/>
            <person name="Gammuto L."/>
            <person name="Bellinzona G."/>
            <person name="Sabaneyeva E."/>
            <person name="Potekhin A."/>
            <person name="Serra V."/>
            <person name="Petroni G."/>
            <person name="Sassera D."/>
        </authorList>
    </citation>
    <scope>NUCLEOTIDE SEQUENCE</scope>
    <source>
        <strain evidence="19">USBL-36I1</strain>
    </source>
</reference>
<keyword evidence="12 18" id="KW-0472">Membrane</keyword>
<dbReference type="Pfam" id="PF01066">
    <property type="entry name" value="CDP-OH_P_transf"/>
    <property type="match status" value="1"/>
</dbReference>
<keyword evidence="20" id="KW-1185">Reference proteome</keyword>
<evidence type="ECO:0000256" key="1">
    <source>
        <dbReference type="ARBA" id="ARBA00004141"/>
    </source>
</evidence>
<evidence type="ECO:0000256" key="9">
    <source>
        <dbReference type="ARBA" id="ARBA00022692"/>
    </source>
</evidence>
<evidence type="ECO:0000256" key="3">
    <source>
        <dbReference type="ARBA" id="ARBA00005189"/>
    </source>
</evidence>
<dbReference type="GO" id="GO:0008444">
    <property type="term" value="F:CDP-diacylglycerol-glycerol-3-phosphate 3-phosphatidyltransferase activity"/>
    <property type="evidence" value="ECO:0007669"/>
    <property type="project" value="UniProtKB-UniRule"/>
</dbReference>
<dbReference type="PROSITE" id="PS00379">
    <property type="entry name" value="CDP_ALCOHOL_P_TRANSF"/>
    <property type="match status" value="1"/>
</dbReference>